<name>A0ACA9QK83_9GLOM</name>
<organism evidence="1 2">
    <name type="scientific">Racocetra persica</name>
    <dbReference type="NCBI Taxonomy" id="160502"/>
    <lineage>
        <taxon>Eukaryota</taxon>
        <taxon>Fungi</taxon>
        <taxon>Fungi incertae sedis</taxon>
        <taxon>Mucoromycota</taxon>
        <taxon>Glomeromycotina</taxon>
        <taxon>Glomeromycetes</taxon>
        <taxon>Diversisporales</taxon>
        <taxon>Gigasporaceae</taxon>
        <taxon>Racocetra</taxon>
    </lineage>
</organism>
<keyword evidence="2" id="KW-1185">Reference proteome</keyword>
<sequence>QFAMPCCVDTIVKIIQVRQTDKDESNLTIVWGLGVYPVESEDCEIEIVLFVPVNEDERDPNIQSVFVKGEYYSICGKVVPGTYNCRLRLKMTAVSSTHLTIRRDLGSNRCPLKALLVGVVQDIPEEVNDKSAMLKLLVNDYAASKASSTEADKYSVDLTIDDSRSLKRVRSDIVEGEDSCMEDEEDLVRNVGLDYNYHDQIVKHNKEHAGNSDEREVNVVNEDKVIMHNYRKGNKGKERVTQPIVHNTRSQAGMSKDVNKKD</sequence>
<gene>
    <name evidence="1" type="ORF">RPERSI_LOCUS14263</name>
</gene>
<evidence type="ECO:0000313" key="1">
    <source>
        <dbReference type="EMBL" id="CAG8751816.1"/>
    </source>
</evidence>
<proteinExistence type="predicted"/>
<dbReference type="Proteomes" id="UP000789920">
    <property type="component" value="Unassembled WGS sequence"/>
</dbReference>
<reference evidence="1" key="1">
    <citation type="submission" date="2021-06" db="EMBL/GenBank/DDBJ databases">
        <authorList>
            <person name="Kallberg Y."/>
            <person name="Tangrot J."/>
            <person name="Rosling A."/>
        </authorList>
    </citation>
    <scope>NUCLEOTIDE SEQUENCE</scope>
    <source>
        <strain evidence="1">MA461A</strain>
    </source>
</reference>
<protein>
    <submittedName>
        <fullName evidence="1">23160_t:CDS:1</fullName>
    </submittedName>
</protein>
<evidence type="ECO:0000313" key="2">
    <source>
        <dbReference type="Proteomes" id="UP000789920"/>
    </source>
</evidence>
<feature type="non-terminal residue" evidence="1">
    <location>
        <position position="1"/>
    </location>
</feature>
<comment type="caution">
    <text evidence="1">The sequence shown here is derived from an EMBL/GenBank/DDBJ whole genome shotgun (WGS) entry which is preliminary data.</text>
</comment>
<dbReference type="EMBL" id="CAJVQC010032698">
    <property type="protein sequence ID" value="CAG8751816.1"/>
    <property type="molecule type" value="Genomic_DNA"/>
</dbReference>
<accession>A0ACA9QK83</accession>